<gene>
    <name evidence="1" type="ORF">EC841_10543</name>
</gene>
<protein>
    <submittedName>
        <fullName evidence="1">Uncharacterized protein</fullName>
    </submittedName>
</protein>
<dbReference type="AlphaFoldDB" id="A0ABD7QGQ4"/>
<comment type="caution">
    <text evidence="1">The sequence shown here is derived from an EMBL/GenBank/DDBJ whole genome shotgun (WGS) entry which is preliminary data.</text>
</comment>
<accession>A0ABD7QGQ4</accession>
<dbReference type="Proteomes" id="UP000295263">
    <property type="component" value="Unassembled WGS sequence"/>
</dbReference>
<sequence>MPSWLHYRKFTLYTVLLHTSKTSLRMHIFHIALSEHDNDPDGDPQSVNTTGTSIKFVTLHHRLYERLTGTSSRMI</sequence>
<evidence type="ECO:0000313" key="2">
    <source>
        <dbReference type="Proteomes" id="UP000295263"/>
    </source>
</evidence>
<dbReference type="EMBL" id="SLYQ01000005">
    <property type="protein sequence ID" value="TCQ72498.1"/>
    <property type="molecule type" value="Genomic_DNA"/>
</dbReference>
<reference evidence="1 2" key="1">
    <citation type="submission" date="2019-03" db="EMBL/GenBank/DDBJ databases">
        <title>Genomic analyses of the natural microbiome of Caenorhabditis elegans.</title>
        <authorList>
            <person name="Samuel B."/>
        </authorList>
    </citation>
    <scope>NUCLEOTIDE SEQUENCE [LARGE SCALE GENOMIC DNA]</scope>
    <source>
        <strain evidence="1 2">JUb54</strain>
    </source>
</reference>
<organism evidence="1 2">
    <name type="scientific">Raoultella ornithinolytica</name>
    <name type="common">Klebsiella ornithinolytica</name>
    <dbReference type="NCBI Taxonomy" id="54291"/>
    <lineage>
        <taxon>Bacteria</taxon>
        <taxon>Pseudomonadati</taxon>
        <taxon>Pseudomonadota</taxon>
        <taxon>Gammaproteobacteria</taxon>
        <taxon>Enterobacterales</taxon>
        <taxon>Enterobacteriaceae</taxon>
        <taxon>Klebsiella/Raoultella group</taxon>
        <taxon>Raoultella</taxon>
    </lineage>
</organism>
<name>A0ABD7QGQ4_RAOOR</name>
<proteinExistence type="predicted"/>
<evidence type="ECO:0000313" key="1">
    <source>
        <dbReference type="EMBL" id="TCQ72498.1"/>
    </source>
</evidence>